<dbReference type="AlphaFoldDB" id="A0A0F8BIR3"/>
<evidence type="ECO:0000313" key="4">
    <source>
        <dbReference type="Proteomes" id="UP000034841"/>
    </source>
</evidence>
<dbReference type="EMBL" id="LBBL01000782">
    <property type="protein sequence ID" value="KKF92058.1"/>
    <property type="molecule type" value="Genomic_DNA"/>
</dbReference>
<feature type="compositionally biased region" description="Polar residues" evidence="1">
    <location>
        <begin position="212"/>
        <end position="222"/>
    </location>
</feature>
<reference evidence="3 4" key="1">
    <citation type="submission" date="2015-04" db="EMBL/GenBank/DDBJ databases">
        <title>Genome sequence of Ceratocystis platani, a major pathogen of plane trees.</title>
        <authorList>
            <person name="Belbahri L."/>
        </authorList>
    </citation>
    <scope>NUCLEOTIDE SEQUENCE [LARGE SCALE GENOMIC DNA]</scope>
    <source>
        <strain evidence="3 4">CFO</strain>
    </source>
</reference>
<evidence type="ECO:0000256" key="1">
    <source>
        <dbReference type="SAM" id="MobiDB-lite"/>
    </source>
</evidence>
<protein>
    <submittedName>
        <fullName evidence="3">Retrotransposon gag protein</fullName>
    </submittedName>
</protein>
<comment type="caution">
    <text evidence="3">The sequence shown here is derived from an EMBL/GenBank/DDBJ whole genome shotgun (WGS) entry which is preliminary data.</text>
</comment>
<dbReference type="InterPro" id="IPR005162">
    <property type="entry name" value="Retrotrans_gag_dom"/>
</dbReference>
<sequence>MDIDQSQESPNALRPRSLQFPSFDGNKGKYRIWKRRMVAALNLQRCTKLEDMIPALQIALVEEANEGVGRDLEKLEKKPEATTKDVWEILDKRFEDPFHRARASEKLENVRQRGRPLDDYIAEYSDLLQQAGGEDYHEDVKIRGLMRGLDDDLYDRMITTPTCQRLVDQIESLRRVSQRLEEAQRRKKPRSHTTIFNKPAEIQRGDPMDIDINTSQAGNRPTQGPGPGLPTDDAYRGKVSKWVSKEELQARKDAARNPNRPATKINNLEAWVDPPLEDVCEKEGKA</sequence>
<feature type="domain" description="Retrotransposon gag" evidence="2">
    <location>
        <begin position="89"/>
        <end position="150"/>
    </location>
</feature>
<gene>
    <name evidence="3" type="ORF">CFO_g5590</name>
</gene>
<feature type="compositionally biased region" description="Basic and acidic residues" evidence="1">
    <location>
        <begin position="243"/>
        <end position="255"/>
    </location>
</feature>
<organism evidence="3 4">
    <name type="scientific">Ceratocystis fimbriata f. sp. platani</name>
    <dbReference type="NCBI Taxonomy" id="88771"/>
    <lineage>
        <taxon>Eukaryota</taxon>
        <taxon>Fungi</taxon>
        <taxon>Dikarya</taxon>
        <taxon>Ascomycota</taxon>
        <taxon>Pezizomycotina</taxon>
        <taxon>Sordariomycetes</taxon>
        <taxon>Hypocreomycetidae</taxon>
        <taxon>Microascales</taxon>
        <taxon>Ceratocystidaceae</taxon>
        <taxon>Ceratocystis</taxon>
    </lineage>
</organism>
<evidence type="ECO:0000313" key="3">
    <source>
        <dbReference type="EMBL" id="KKF92058.1"/>
    </source>
</evidence>
<feature type="region of interest" description="Disordered" evidence="1">
    <location>
        <begin position="1"/>
        <end position="20"/>
    </location>
</feature>
<dbReference type="Proteomes" id="UP000034841">
    <property type="component" value="Unassembled WGS sequence"/>
</dbReference>
<feature type="region of interest" description="Disordered" evidence="1">
    <location>
        <begin position="180"/>
        <end position="286"/>
    </location>
</feature>
<proteinExistence type="predicted"/>
<dbReference type="Pfam" id="PF03732">
    <property type="entry name" value="Retrotrans_gag"/>
    <property type="match status" value="1"/>
</dbReference>
<evidence type="ECO:0000259" key="2">
    <source>
        <dbReference type="Pfam" id="PF03732"/>
    </source>
</evidence>
<keyword evidence="4" id="KW-1185">Reference proteome</keyword>
<name>A0A0F8BIR3_CERFI</name>
<accession>A0A0F8BIR3</accession>
<feature type="compositionally biased region" description="Polar residues" evidence="1">
    <location>
        <begin position="1"/>
        <end position="10"/>
    </location>
</feature>